<dbReference type="KEGG" id="ssl:SS1G_13016"/>
<protein>
    <submittedName>
        <fullName evidence="1">Uncharacterized protein</fullName>
    </submittedName>
</protein>
<reference evidence="2" key="1">
    <citation type="journal article" date="2011" name="PLoS Genet.">
        <title>Genomic analysis of the necrotrophic fungal pathogens Sclerotinia sclerotiorum and Botrytis cinerea.</title>
        <authorList>
            <person name="Amselem J."/>
            <person name="Cuomo C.A."/>
            <person name="van Kan J.A."/>
            <person name="Viaud M."/>
            <person name="Benito E.P."/>
            <person name="Couloux A."/>
            <person name="Coutinho P.M."/>
            <person name="de Vries R.P."/>
            <person name="Dyer P.S."/>
            <person name="Fillinger S."/>
            <person name="Fournier E."/>
            <person name="Gout L."/>
            <person name="Hahn M."/>
            <person name="Kohn L."/>
            <person name="Lapalu N."/>
            <person name="Plummer K.M."/>
            <person name="Pradier J.M."/>
            <person name="Quevillon E."/>
            <person name="Sharon A."/>
            <person name="Simon A."/>
            <person name="ten Have A."/>
            <person name="Tudzynski B."/>
            <person name="Tudzynski P."/>
            <person name="Wincker P."/>
            <person name="Andrew M."/>
            <person name="Anthouard V."/>
            <person name="Beever R.E."/>
            <person name="Beffa R."/>
            <person name="Benoit I."/>
            <person name="Bouzid O."/>
            <person name="Brault B."/>
            <person name="Chen Z."/>
            <person name="Choquer M."/>
            <person name="Collemare J."/>
            <person name="Cotton P."/>
            <person name="Danchin E.G."/>
            <person name="Da Silva C."/>
            <person name="Gautier A."/>
            <person name="Giraud C."/>
            <person name="Giraud T."/>
            <person name="Gonzalez C."/>
            <person name="Grossetete S."/>
            <person name="Guldener U."/>
            <person name="Henrissat B."/>
            <person name="Howlett B.J."/>
            <person name="Kodira C."/>
            <person name="Kretschmer M."/>
            <person name="Lappartient A."/>
            <person name="Leroch M."/>
            <person name="Levis C."/>
            <person name="Mauceli E."/>
            <person name="Neuveglise C."/>
            <person name="Oeser B."/>
            <person name="Pearson M."/>
            <person name="Poulain J."/>
            <person name="Poussereau N."/>
            <person name="Quesneville H."/>
            <person name="Rascle C."/>
            <person name="Schumacher J."/>
            <person name="Segurens B."/>
            <person name="Sexton A."/>
            <person name="Silva E."/>
            <person name="Sirven C."/>
            <person name="Soanes D.M."/>
            <person name="Talbot N.J."/>
            <person name="Templeton M."/>
            <person name="Yandava C."/>
            <person name="Yarden O."/>
            <person name="Zeng Q."/>
            <person name="Rollins J.A."/>
            <person name="Lebrun M.H."/>
            <person name="Dickman M."/>
        </authorList>
    </citation>
    <scope>NUCLEOTIDE SEQUENCE [LARGE SCALE GENOMIC DNA]</scope>
    <source>
        <strain evidence="2">ATCC 18683 / 1980 / Ss-1</strain>
    </source>
</reference>
<dbReference type="HOGENOM" id="CLU_2005297_0_0_1"/>
<evidence type="ECO:0000313" key="2">
    <source>
        <dbReference type="Proteomes" id="UP000001312"/>
    </source>
</evidence>
<proteinExistence type="predicted"/>
<gene>
    <name evidence="1" type="ORF">SS1G_13016</name>
</gene>
<organism evidence="1 2">
    <name type="scientific">Sclerotinia sclerotiorum (strain ATCC 18683 / 1980 / Ss-1)</name>
    <name type="common">White mold</name>
    <name type="synonym">Whetzelinia sclerotiorum</name>
    <dbReference type="NCBI Taxonomy" id="665079"/>
    <lineage>
        <taxon>Eukaryota</taxon>
        <taxon>Fungi</taxon>
        <taxon>Dikarya</taxon>
        <taxon>Ascomycota</taxon>
        <taxon>Pezizomycotina</taxon>
        <taxon>Leotiomycetes</taxon>
        <taxon>Helotiales</taxon>
        <taxon>Sclerotiniaceae</taxon>
        <taxon>Sclerotinia</taxon>
    </lineage>
</organism>
<accession>A7F5Y8</accession>
<sequence length="124" mass="14493">MWPTKWTMSCVIGKVQILAINVKFRPLHSKFEPYPADTKDIEYGTERAMSEVEQSNKHQLVAFHDKDQKIEKSLSAKYMGERRMTDDFVLGIIDYDGLPKTLRSAKDLWTEKMNHCIREISQDL</sequence>
<dbReference type="InParanoid" id="A7F5Y8"/>
<keyword evidence="2" id="KW-1185">Reference proteome</keyword>
<name>A7F5Y8_SCLS1</name>
<dbReference type="GeneID" id="5482081"/>
<dbReference type="RefSeq" id="XP_001585924.1">
    <property type="nucleotide sequence ID" value="XM_001585874.1"/>
</dbReference>
<dbReference type="EMBL" id="CH476643">
    <property type="protein sequence ID" value="EDN98159.1"/>
    <property type="molecule type" value="Genomic_DNA"/>
</dbReference>
<evidence type="ECO:0000313" key="1">
    <source>
        <dbReference type="EMBL" id="EDN98159.1"/>
    </source>
</evidence>
<dbReference type="Proteomes" id="UP000001312">
    <property type="component" value="Unassembled WGS sequence"/>
</dbReference>
<dbReference type="AlphaFoldDB" id="A7F5Y8"/>